<reference evidence="2 3" key="1">
    <citation type="submission" date="2018-04" db="EMBL/GenBank/DDBJ databases">
        <title>WGS assembly of Panicum hallii var. hallii HAL2.</title>
        <authorList>
            <person name="Lovell J."/>
            <person name="Jenkins J."/>
            <person name="Lowry D."/>
            <person name="Mamidi S."/>
            <person name="Sreedasyam A."/>
            <person name="Weng X."/>
            <person name="Barry K."/>
            <person name="Bonette J."/>
            <person name="Campitelli B."/>
            <person name="Daum C."/>
            <person name="Gordon S."/>
            <person name="Gould B."/>
            <person name="Lipzen A."/>
            <person name="MacQueen A."/>
            <person name="Palacio-Mejia J."/>
            <person name="Plott C."/>
            <person name="Shakirov E."/>
            <person name="Shu S."/>
            <person name="Yoshinaga Y."/>
            <person name="Zane M."/>
            <person name="Rokhsar D."/>
            <person name="Grimwood J."/>
            <person name="Schmutz J."/>
            <person name="Juenger T."/>
        </authorList>
    </citation>
    <scope>NUCLEOTIDE SEQUENCE [LARGE SCALE GENOMIC DNA]</scope>
    <source>
        <strain evidence="3">cv. HAL2</strain>
    </source>
</reference>
<evidence type="ECO:0000313" key="2">
    <source>
        <dbReference type="EMBL" id="PUZ56515.1"/>
    </source>
</evidence>
<protein>
    <submittedName>
        <fullName evidence="2">Uncharacterized protein</fullName>
    </submittedName>
</protein>
<dbReference type="Gramene" id="PUZ56515">
    <property type="protein sequence ID" value="PUZ56515"/>
    <property type="gene ID" value="GQ55_5G320300"/>
</dbReference>
<keyword evidence="3" id="KW-1185">Reference proteome</keyword>
<dbReference type="EMBL" id="CM009753">
    <property type="protein sequence ID" value="PUZ56515.1"/>
    <property type="molecule type" value="Genomic_DNA"/>
</dbReference>
<gene>
    <name evidence="2" type="ORF">GQ55_5G320300</name>
</gene>
<sequence>MTNSISLSGGIPGSSSGKTSGYSFTIGTPSKVLASMLNTIGLNPLSRVWQITCTPSGFVRRTTLSVQPMRPLCWLNQSIPRITSIPLDLSTTKSARNSTPLKLILTRGQPSWHLMSPPGVRVNRGVFSSTVGILCSSTKLEDMNECDAPESNSTVARAEWTRYSPSTTP</sequence>
<dbReference type="AlphaFoldDB" id="A0A2T7DLR1"/>
<accession>A0A2T7DLR1</accession>
<organism evidence="2 3">
    <name type="scientific">Panicum hallii var. hallii</name>
    <dbReference type="NCBI Taxonomy" id="1504633"/>
    <lineage>
        <taxon>Eukaryota</taxon>
        <taxon>Viridiplantae</taxon>
        <taxon>Streptophyta</taxon>
        <taxon>Embryophyta</taxon>
        <taxon>Tracheophyta</taxon>
        <taxon>Spermatophyta</taxon>
        <taxon>Magnoliopsida</taxon>
        <taxon>Liliopsida</taxon>
        <taxon>Poales</taxon>
        <taxon>Poaceae</taxon>
        <taxon>PACMAD clade</taxon>
        <taxon>Panicoideae</taxon>
        <taxon>Panicodae</taxon>
        <taxon>Paniceae</taxon>
        <taxon>Panicinae</taxon>
        <taxon>Panicum</taxon>
        <taxon>Panicum sect. Panicum</taxon>
    </lineage>
</organism>
<feature type="region of interest" description="Disordered" evidence="1">
    <location>
        <begin position="145"/>
        <end position="169"/>
    </location>
</feature>
<evidence type="ECO:0000313" key="3">
    <source>
        <dbReference type="Proteomes" id="UP000244336"/>
    </source>
</evidence>
<evidence type="ECO:0000256" key="1">
    <source>
        <dbReference type="SAM" id="MobiDB-lite"/>
    </source>
</evidence>
<proteinExistence type="predicted"/>
<dbReference type="Proteomes" id="UP000244336">
    <property type="component" value="Chromosome 5"/>
</dbReference>
<name>A0A2T7DLR1_9POAL</name>